<dbReference type="SUPFAM" id="SSF47781">
    <property type="entry name" value="RuvA domain 2-like"/>
    <property type="match status" value="1"/>
</dbReference>
<dbReference type="AlphaFoldDB" id="A0A1Q5PXQ2"/>
<gene>
    <name evidence="3" type="ORF">BSZ40_03495</name>
</gene>
<dbReference type="GO" id="GO:0006281">
    <property type="term" value="P:DNA repair"/>
    <property type="evidence" value="ECO:0007669"/>
    <property type="project" value="InterPro"/>
</dbReference>
<reference evidence="4" key="1">
    <citation type="submission" date="2016-12" db="EMBL/GenBank/DDBJ databases">
        <authorList>
            <person name="Meng X."/>
        </authorList>
    </citation>
    <scope>NUCLEOTIDE SEQUENCE [LARGE SCALE GENOMIC DNA]</scope>
    <source>
        <strain evidence="4">DSM 20732</strain>
    </source>
</reference>
<dbReference type="InterPro" id="IPR003583">
    <property type="entry name" value="Hlx-hairpin-Hlx_DNA-bd_motif"/>
</dbReference>
<dbReference type="GO" id="GO:0003677">
    <property type="term" value="F:DNA binding"/>
    <property type="evidence" value="ECO:0007669"/>
    <property type="project" value="InterPro"/>
</dbReference>
<dbReference type="InterPro" id="IPR019554">
    <property type="entry name" value="Soluble_ligand-bd"/>
</dbReference>
<feature type="domain" description="Helix-hairpin-helix DNA-binding motif class 1" evidence="2">
    <location>
        <begin position="205"/>
        <end position="224"/>
    </location>
</feature>
<dbReference type="Pfam" id="PF12836">
    <property type="entry name" value="HHH_3"/>
    <property type="match status" value="1"/>
</dbReference>
<dbReference type="SMART" id="SM00278">
    <property type="entry name" value="HhH1"/>
    <property type="match status" value="2"/>
</dbReference>
<comment type="caution">
    <text evidence="3">The sequence shown here is derived from an EMBL/GenBank/DDBJ whole genome shotgun (WGS) entry which is preliminary data.</text>
</comment>
<evidence type="ECO:0000313" key="4">
    <source>
        <dbReference type="Proteomes" id="UP000185612"/>
    </source>
</evidence>
<sequence>MAFGLVALLLGGGLLVYLWWRPAPAAYYAPRPAATTQSAPQEAPRAGHSAAPDPATGSGPPAQAAPGAGRPDPAVAPAGGEIVVHVAGAVRRPGLVRLPAGARVADALTAADSALPEADLDSLNLARPLTDGEKIYVPLPGQTPPPAVDTGAHDDGSPAVDGTTPRVDINTADAATLQHLPGIGPALAARIVDFRAAHGPFSAVDGLLDVPGIGPAKLAALAEVAYVP</sequence>
<dbReference type="InParanoid" id="A0A1Q5PXQ2"/>
<protein>
    <recommendedName>
        <fullName evidence="2">Helix-hairpin-helix DNA-binding motif class 1 domain-containing protein</fullName>
    </recommendedName>
</protein>
<evidence type="ECO:0000313" key="3">
    <source>
        <dbReference type="EMBL" id="OKL52215.1"/>
    </source>
</evidence>
<dbReference type="Gene3D" id="3.10.560.10">
    <property type="entry name" value="Outer membrane lipoprotein wza domain like"/>
    <property type="match status" value="1"/>
</dbReference>
<dbReference type="InterPro" id="IPR051675">
    <property type="entry name" value="Endo/Exo/Phosphatase_dom_1"/>
</dbReference>
<organism evidence="3 4">
    <name type="scientific">Buchananella hordeovulneris</name>
    <dbReference type="NCBI Taxonomy" id="52770"/>
    <lineage>
        <taxon>Bacteria</taxon>
        <taxon>Bacillati</taxon>
        <taxon>Actinomycetota</taxon>
        <taxon>Actinomycetes</taxon>
        <taxon>Actinomycetales</taxon>
        <taxon>Actinomycetaceae</taxon>
        <taxon>Buchananella</taxon>
    </lineage>
</organism>
<dbReference type="InterPro" id="IPR010994">
    <property type="entry name" value="RuvA_2-like"/>
</dbReference>
<name>A0A1Q5PXQ2_9ACTO</name>
<evidence type="ECO:0000256" key="1">
    <source>
        <dbReference type="SAM" id="MobiDB-lite"/>
    </source>
</evidence>
<dbReference type="Proteomes" id="UP000185612">
    <property type="component" value="Unassembled WGS sequence"/>
</dbReference>
<dbReference type="STRING" id="52770.BSZ40_03495"/>
<dbReference type="GO" id="GO:0015628">
    <property type="term" value="P:protein secretion by the type II secretion system"/>
    <property type="evidence" value="ECO:0007669"/>
    <property type="project" value="TreeGrafter"/>
</dbReference>
<keyword evidence="4" id="KW-1185">Reference proteome</keyword>
<dbReference type="EMBL" id="MQVS01000003">
    <property type="protein sequence ID" value="OKL52215.1"/>
    <property type="molecule type" value="Genomic_DNA"/>
</dbReference>
<feature type="compositionally biased region" description="Low complexity" evidence="1">
    <location>
        <begin position="54"/>
        <end position="76"/>
    </location>
</feature>
<accession>A0A1Q5PXQ2</accession>
<dbReference type="PANTHER" id="PTHR21180:SF32">
    <property type="entry name" value="ENDONUCLEASE_EXONUCLEASE_PHOSPHATASE FAMILY DOMAIN-CONTAINING PROTEIN 1"/>
    <property type="match status" value="1"/>
</dbReference>
<dbReference type="Gene3D" id="1.10.150.320">
    <property type="entry name" value="Photosystem II 12 kDa extrinsic protein"/>
    <property type="match status" value="1"/>
</dbReference>
<dbReference type="Pfam" id="PF10531">
    <property type="entry name" value="SLBB"/>
    <property type="match status" value="1"/>
</dbReference>
<feature type="region of interest" description="Disordered" evidence="1">
    <location>
        <begin position="36"/>
        <end position="76"/>
    </location>
</feature>
<feature type="domain" description="Helix-hairpin-helix DNA-binding motif class 1" evidence="2">
    <location>
        <begin position="175"/>
        <end position="194"/>
    </location>
</feature>
<proteinExistence type="predicted"/>
<dbReference type="PANTHER" id="PTHR21180">
    <property type="entry name" value="ENDONUCLEASE/EXONUCLEASE/PHOSPHATASE FAMILY DOMAIN-CONTAINING PROTEIN 1"/>
    <property type="match status" value="1"/>
</dbReference>
<dbReference type="GO" id="GO:0015627">
    <property type="term" value="C:type II protein secretion system complex"/>
    <property type="evidence" value="ECO:0007669"/>
    <property type="project" value="TreeGrafter"/>
</dbReference>
<evidence type="ECO:0000259" key="2">
    <source>
        <dbReference type="SMART" id="SM00278"/>
    </source>
</evidence>